<evidence type="ECO:0000256" key="2">
    <source>
        <dbReference type="ARBA" id="ARBA00029447"/>
    </source>
</evidence>
<dbReference type="Pfam" id="PF05228">
    <property type="entry name" value="CHASE4"/>
    <property type="match status" value="1"/>
</dbReference>
<dbReference type="InterPro" id="IPR007892">
    <property type="entry name" value="CHASE4"/>
</dbReference>
<name>A0A845LC34_9FIRM</name>
<dbReference type="OrthoDB" id="5392220at2"/>
<dbReference type="InterPro" id="IPR003660">
    <property type="entry name" value="HAMP_dom"/>
</dbReference>
<dbReference type="EMBL" id="WXEY01000014">
    <property type="protein sequence ID" value="MZP30481.1"/>
    <property type="molecule type" value="Genomic_DNA"/>
</dbReference>
<dbReference type="PROSITE" id="PS50885">
    <property type="entry name" value="HAMP"/>
    <property type="match status" value="1"/>
</dbReference>
<evidence type="ECO:0000259" key="4">
    <source>
        <dbReference type="PROSITE" id="PS50111"/>
    </source>
</evidence>
<dbReference type="GO" id="GO:0007165">
    <property type="term" value="P:signal transduction"/>
    <property type="evidence" value="ECO:0007669"/>
    <property type="project" value="UniProtKB-KW"/>
</dbReference>
<dbReference type="SUPFAM" id="SSF58104">
    <property type="entry name" value="Methyl-accepting chemotaxis protein (MCP) signaling domain"/>
    <property type="match status" value="1"/>
</dbReference>
<evidence type="ECO:0000256" key="1">
    <source>
        <dbReference type="ARBA" id="ARBA00023224"/>
    </source>
</evidence>
<dbReference type="Proteomes" id="UP000463470">
    <property type="component" value="Unassembled WGS sequence"/>
</dbReference>
<evidence type="ECO:0000256" key="3">
    <source>
        <dbReference type="PROSITE-ProRule" id="PRU00284"/>
    </source>
</evidence>
<dbReference type="CDD" id="cd06225">
    <property type="entry name" value="HAMP"/>
    <property type="match status" value="1"/>
</dbReference>
<gene>
    <name evidence="6" type="ORF">GTO91_12230</name>
</gene>
<keyword evidence="1 3" id="KW-0807">Transducer</keyword>
<dbReference type="InterPro" id="IPR004089">
    <property type="entry name" value="MCPsignal_dom"/>
</dbReference>
<feature type="domain" description="Methyl-accepting transducer" evidence="4">
    <location>
        <begin position="360"/>
        <end position="596"/>
    </location>
</feature>
<dbReference type="PROSITE" id="PS50111">
    <property type="entry name" value="CHEMOTAXIS_TRANSDUC_2"/>
    <property type="match status" value="1"/>
</dbReference>
<protein>
    <submittedName>
        <fullName evidence="6">HAMP domain-containing protein</fullName>
    </submittedName>
</protein>
<evidence type="ECO:0000313" key="7">
    <source>
        <dbReference type="Proteomes" id="UP000463470"/>
    </source>
</evidence>
<proteinExistence type="inferred from homology"/>
<comment type="caution">
    <text evidence="6">The sequence shown here is derived from an EMBL/GenBank/DDBJ whole genome shotgun (WGS) entry which is preliminary data.</text>
</comment>
<sequence>MSIRKQLLFWLVLFALLPVLLGSGLSYYSVNKSLGEIEREQVFFAGESTMNTLSVLVEQVETAVKTYAFWDEANENVNDKETEWIKKEIIDGSKNDFEIDFGVVTDLSGDVLDSFGKETFTGDVRKHPVLKKVMAGEKLVTGFYQGEQGLALIGAAKVLGSKGQGEPVGYLIFGKYVAAGHLETVKKLVGADITLFSETGKETLTTDKRLSGDQRLDEEVSKRQVEGTYYLSTHRSLADINGNKVAQVAVTIPVTASVQTAQDMKLVTVGTLLVSLLVALVVGTVTSGRLAGPITATAELLRTIASGDLRPRSVDIQGQGEIKTLLDAYRTMAENLRALILGANTSADEVAQSSNLLKVNMSDIEKATEEITNGVQEIASFSQAVAETAERSVHVVTGIQTNIQTMIHEFDETRIVSRKAAESAQDGAQVIHQVASHMERLLKKSVETEQTVNSLGENSQKISQIIGAITGIASQTNLLALNAAIEAARAGEQGRGFAVVAEEVRKLAEESASAAAEIQRIVQRVCEGTEESIRAITEEAEVVREGSALIAKSGQVFAEIERISTHVAGNVETIATQTAQLCGQSEEVLRQVAVVKENILTVTVNAQVIASASEEQLASVHEGTDSAAMLDSMAQRLKALTGQFTL</sequence>
<comment type="similarity">
    <text evidence="2">Belongs to the methyl-accepting chemotaxis (MCP) protein family.</text>
</comment>
<accession>A0A845LC34</accession>
<dbReference type="PANTHER" id="PTHR32089:SF112">
    <property type="entry name" value="LYSOZYME-LIKE PROTEIN-RELATED"/>
    <property type="match status" value="1"/>
</dbReference>
<dbReference type="SMART" id="SM00283">
    <property type="entry name" value="MA"/>
    <property type="match status" value="1"/>
</dbReference>
<dbReference type="PANTHER" id="PTHR32089">
    <property type="entry name" value="METHYL-ACCEPTING CHEMOTAXIS PROTEIN MCPB"/>
    <property type="match status" value="1"/>
</dbReference>
<dbReference type="AlphaFoldDB" id="A0A845LC34"/>
<evidence type="ECO:0000259" key="5">
    <source>
        <dbReference type="PROSITE" id="PS50885"/>
    </source>
</evidence>
<dbReference type="GO" id="GO:0016020">
    <property type="term" value="C:membrane"/>
    <property type="evidence" value="ECO:0007669"/>
    <property type="project" value="InterPro"/>
</dbReference>
<dbReference type="RefSeq" id="WP_161259006.1">
    <property type="nucleotide sequence ID" value="NZ_WXEY01000014.1"/>
</dbReference>
<keyword evidence="7" id="KW-1185">Reference proteome</keyword>
<dbReference type="Gene3D" id="6.10.340.10">
    <property type="match status" value="1"/>
</dbReference>
<dbReference type="Gene3D" id="1.10.287.950">
    <property type="entry name" value="Methyl-accepting chemotaxis protein"/>
    <property type="match status" value="1"/>
</dbReference>
<evidence type="ECO:0000313" key="6">
    <source>
        <dbReference type="EMBL" id="MZP30481.1"/>
    </source>
</evidence>
<organism evidence="6 7">
    <name type="scientific">Heliomicrobium undosum</name>
    <dbReference type="NCBI Taxonomy" id="121734"/>
    <lineage>
        <taxon>Bacteria</taxon>
        <taxon>Bacillati</taxon>
        <taxon>Bacillota</taxon>
        <taxon>Clostridia</taxon>
        <taxon>Eubacteriales</taxon>
        <taxon>Heliobacteriaceae</taxon>
        <taxon>Heliomicrobium</taxon>
    </lineage>
</organism>
<dbReference type="Pfam" id="PF00015">
    <property type="entry name" value="MCPsignal"/>
    <property type="match status" value="1"/>
</dbReference>
<reference evidence="6 7" key="1">
    <citation type="submission" date="2020-01" db="EMBL/GenBank/DDBJ databases">
        <title>Whole-genome sequence of Heliobacterium undosum DSM 13378.</title>
        <authorList>
            <person name="Kyndt J.A."/>
            <person name="Meyer T.E."/>
        </authorList>
    </citation>
    <scope>NUCLEOTIDE SEQUENCE [LARGE SCALE GENOMIC DNA]</scope>
    <source>
        <strain evidence="6 7">DSM 13378</strain>
    </source>
</reference>
<feature type="domain" description="HAMP" evidence="5">
    <location>
        <begin position="288"/>
        <end position="341"/>
    </location>
</feature>
<dbReference type="SMART" id="SM00304">
    <property type="entry name" value="HAMP"/>
    <property type="match status" value="1"/>
</dbReference>
<dbReference type="Pfam" id="PF00672">
    <property type="entry name" value="HAMP"/>
    <property type="match status" value="1"/>
</dbReference>